<comment type="caution">
    <text evidence="2">The sequence shown here is derived from an EMBL/GenBank/DDBJ whole genome shotgun (WGS) entry which is preliminary data.</text>
</comment>
<organism evidence="2">
    <name type="scientific">marine sediment metagenome</name>
    <dbReference type="NCBI Taxonomy" id="412755"/>
    <lineage>
        <taxon>unclassified sequences</taxon>
        <taxon>metagenomes</taxon>
        <taxon>ecological metagenomes</taxon>
    </lineage>
</organism>
<dbReference type="AlphaFoldDB" id="X0SSF9"/>
<protein>
    <submittedName>
        <fullName evidence="2">Uncharacterized protein</fullName>
    </submittedName>
</protein>
<name>X0SSF9_9ZZZZ</name>
<reference evidence="2" key="1">
    <citation type="journal article" date="2014" name="Front. Microbiol.">
        <title>High frequency of phylogenetically diverse reductive dehalogenase-homologous genes in deep subseafloor sedimentary metagenomes.</title>
        <authorList>
            <person name="Kawai M."/>
            <person name="Futagami T."/>
            <person name="Toyoda A."/>
            <person name="Takaki Y."/>
            <person name="Nishi S."/>
            <person name="Hori S."/>
            <person name="Arai W."/>
            <person name="Tsubouchi T."/>
            <person name="Morono Y."/>
            <person name="Uchiyama I."/>
            <person name="Ito T."/>
            <person name="Fujiyama A."/>
            <person name="Inagaki F."/>
            <person name="Takami H."/>
        </authorList>
    </citation>
    <scope>NUCLEOTIDE SEQUENCE</scope>
    <source>
        <strain evidence="2">Expedition CK06-06</strain>
    </source>
</reference>
<gene>
    <name evidence="2" type="ORF">S01H1_18148</name>
</gene>
<accession>X0SSF9</accession>
<proteinExistence type="predicted"/>
<feature type="transmembrane region" description="Helical" evidence="1">
    <location>
        <begin position="94"/>
        <end position="111"/>
    </location>
</feature>
<sequence length="112" mass="12860">MNLKEYEKKLRDLTNEEFQKFNADFGGARTKIDQRVRDFVDHPEHEGRICQLLGLKTEAEKLTDSVTNLAMPNDTAKPATNITKDKHNWHEKPLGKIAIGVIITILSLFVIW</sequence>
<keyword evidence="1" id="KW-0472">Membrane</keyword>
<dbReference type="EMBL" id="BARS01009681">
    <property type="protein sequence ID" value="GAF78081.1"/>
    <property type="molecule type" value="Genomic_DNA"/>
</dbReference>
<keyword evidence="1" id="KW-0812">Transmembrane</keyword>
<evidence type="ECO:0000256" key="1">
    <source>
        <dbReference type="SAM" id="Phobius"/>
    </source>
</evidence>
<keyword evidence="1" id="KW-1133">Transmembrane helix</keyword>
<evidence type="ECO:0000313" key="2">
    <source>
        <dbReference type="EMBL" id="GAF78081.1"/>
    </source>
</evidence>
<feature type="non-terminal residue" evidence="2">
    <location>
        <position position="112"/>
    </location>
</feature>